<accession>A0ABX6P5V8</accession>
<reference evidence="2 3" key="2">
    <citation type="submission" date="2020-05" db="EMBL/GenBank/DDBJ databases">
        <authorList>
            <person name="Khan S.A."/>
            <person name="Jeon C.O."/>
            <person name="Chun B.H."/>
        </authorList>
    </citation>
    <scope>NUCLEOTIDE SEQUENCE [LARGE SCALE GENOMIC DNA]</scope>
    <source>
        <strain evidence="2 3">H242</strain>
    </source>
</reference>
<dbReference type="Proteomes" id="UP000500826">
    <property type="component" value="Chromosome"/>
</dbReference>
<protein>
    <submittedName>
        <fullName evidence="2">Uncharacterized protein</fullName>
    </submittedName>
</protein>
<evidence type="ECO:0000313" key="2">
    <source>
        <dbReference type="EMBL" id="QJW84902.1"/>
    </source>
</evidence>
<gene>
    <name evidence="2" type="ORF">HK414_18910</name>
</gene>
<organism evidence="2 3">
    <name type="scientific">Ramlibacter terrae</name>
    <dbReference type="NCBI Taxonomy" id="2732511"/>
    <lineage>
        <taxon>Bacteria</taxon>
        <taxon>Pseudomonadati</taxon>
        <taxon>Pseudomonadota</taxon>
        <taxon>Betaproteobacteria</taxon>
        <taxon>Burkholderiales</taxon>
        <taxon>Comamonadaceae</taxon>
        <taxon>Ramlibacter</taxon>
    </lineage>
</organism>
<proteinExistence type="predicted"/>
<keyword evidence="3" id="KW-1185">Reference proteome</keyword>
<sequence length="53" mass="5746">MSVRKELLERELRKLGFRRAEAQRAVADAGASAQQQSQASQHPQAGASTTHGE</sequence>
<dbReference type="EMBL" id="CP053418">
    <property type="protein sequence ID" value="QJW84902.1"/>
    <property type="molecule type" value="Genomic_DNA"/>
</dbReference>
<feature type="region of interest" description="Disordered" evidence="1">
    <location>
        <begin position="23"/>
        <end position="53"/>
    </location>
</feature>
<evidence type="ECO:0000313" key="3">
    <source>
        <dbReference type="Proteomes" id="UP000500826"/>
    </source>
</evidence>
<reference evidence="2 3" key="1">
    <citation type="submission" date="2020-05" db="EMBL/GenBank/DDBJ databases">
        <title>Ramlibacter rhizophilus sp. nov., isolated from rhizosphere soil of national flower Mugunghwa from South Korea.</title>
        <authorList>
            <person name="Zheng-Fei Y."/>
            <person name="Huan T."/>
        </authorList>
    </citation>
    <scope>NUCLEOTIDE SEQUENCE [LARGE SCALE GENOMIC DNA]</scope>
    <source>
        <strain evidence="2 3">H242</strain>
    </source>
</reference>
<evidence type="ECO:0000256" key="1">
    <source>
        <dbReference type="SAM" id="MobiDB-lite"/>
    </source>
</evidence>
<name>A0ABX6P5V8_9BURK</name>